<feature type="transmembrane region" description="Helical" evidence="1">
    <location>
        <begin position="12"/>
        <end position="29"/>
    </location>
</feature>
<accession>A0A923L793</accession>
<comment type="caution">
    <text evidence="2">The sequence shown here is derived from an EMBL/GenBank/DDBJ whole genome shotgun (WGS) entry which is preliminary data.</text>
</comment>
<keyword evidence="1" id="KW-0812">Transmembrane</keyword>
<proteinExistence type="predicted"/>
<gene>
    <name evidence="2" type="ORF">H8S33_12820</name>
</gene>
<keyword evidence="1" id="KW-1133">Transmembrane helix</keyword>
<feature type="transmembrane region" description="Helical" evidence="1">
    <location>
        <begin position="184"/>
        <end position="207"/>
    </location>
</feature>
<organism evidence="2 3">
    <name type="scientific">Ornithinibacillus hominis</name>
    <dbReference type="NCBI Taxonomy" id="2763055"/>
    <lineage>
        <taxon>Bacteria</taxon>
        <taxon>Bacillati</taxon>
        <taxon>Bacillota</taxon>
        <taxon>Bacilli</taxon>
        <taxon>Bacillales</taxon>
        <taxon>Bacillaceae</taxon>
        <taxon>Ornithinibacillus</taxon>
    </lineage>
</organism>
<dbReference type="InterPro" id="IPR025699">
    <property type="entry name" value="ABC2_memb-like"/>
</dbReference>
<protein>
    <submittedName>
        <fullName evidence="2">ABC-2 transporter permease</fullName>
    </submittedName>
</protein>
<feature type="transmembrane region" description="Helical" evidence="1">
    <location>
        <begin position="74"/>
        <end position="94"/>
    </location>
</feature>
<keyword evidence="1" id="KW-0472">Membrane</keyword>
<dbReference type="RefSeq" id="WP_186870397.1">
    <property type="nucleotide sequence ID" value="NZ_JACOOL010000009.1"/>
</dbReference>
<sequence>MKQLYVKDLKISRLYIFLFALFILLTYLFHVNSMGINMTVILGFLILLFYFDYQHHVLRSLVSMPLNRKQIVRTRYVFLYSLTIVFMLFIWLVDSIAINNLYLGNFTYLTAKDIVHYFVIVTVLLAIYLPIFYLIKNFMHAVSVFMVSHFVIVFTYSISRGNPYITLDDKIASLIEALWNIQPFVIPLVVSLLVMFVSYLISNWFFIKFDLE</sequence>
<evidence type="ECO:0000256" key="1">
    <source>
        <dbReference type="SAM" id="Phobius"/>
    </source>
</evidence>
<name>A0A923L793_9BACI</name>
<evidence type="ECO:0000313" key="2">
    <source>
        <dbReference type="EMBL" id="MBC5637691.1"/>
    </source>
</evidence>
<evidence type="ECO:0000313" key="3">
    <source>
        <dbReference type="Proteomes" id="UP000637359"/>
    </source>
</evidence>
<dbReference type="Pfam" id="PF13346">
    <property type="entry name" value="ABC2_membrane_5"/>
    <property type="match status" value="1"/>
</dbReference>
<feature type="transmembrane region" description="Helical" evidence="1">
    <location>
        <begin position="142"/>
        <end position="159"/>
    </location>
</feature>
<dbReference type="EMBL" id="JACOOL010000009">
    <property type="protein sequence ID" value="MBC5637691.1"/>
    <property type="molecule type" value="Genomic_DNA"/>
</dbReference>
<reference evidence="2" key="1">
    <citation type="submission" date="2020-08" db="EMBL/GenBank/DDBJ databases">
        <title>Genome public.</title>
        <authorList>
            <person name="Liu C."/>
            <person name="Sun Q."/>
        </authorList>
    </citation>
    <scope>NUCLEOTIDE SEQUENCE</scope>
    <source>
        <strain evidence="2">BX22</strain>
    </source>
</reference>
<feature type="transmembrane region" description="Helical" evidence="1">
    <location>
        <begin position="114"/>
        <end position="135"/>
    </location>
</feature>
<feature type="transmembrane region" description="Helical" evidence="1">
    <location>
        <begin position="35"/>
        <end position="53"/>
    </location>
</feature>
<keyword evidence="3" id="KW-1185">Reference proteome</keyword>
<dbReference type="AlphaFoldDB" id="A0A923L793"/>
<dbReference type="Proteomes" id="UP000637359">
    <property type="component" value="Unassembled WGS sequence"/>
</dbReference>